<accession>A0A6A6VW56</accession>
<gene>
    <name evidence="8" type="ORF">EJ05DRAFT_479234</name>
</gene>
<evidence type="ECO:0000256" key="4">
    <source>
        <dbReference type="ARBA" id="ARBA00023163"/>
    </source>
</evidence>
<dbReference type="OrthoDB" id="5599552at2759"/>
<feature type="compositionally biased region" description="Basic and acidic residues" evidence="6">
    <location>
        <begin position="176"/>
        <end position="216"/>
    </location>
</feature>
<evidence type="ECO:0000256" key="1">
    <source>
        <dbReference type="ARBA" id="ARBA00004123"/>
    </source>
</evidence>
<dbReference type="Proteomes" id="UP000799437">
    <property type="component" value="Unassembled WGS sequence"/>
</dbReference>
<name>A0A6A6VW56_9PEZI</name>
<dbReference type="GeneID" id="54485683"/>
<dbReference type="PANTHER" id="PTHR33572:SF18">
    <property type="entry name" value="SPORE DEVELOPMENT REGULATOR VOSA"/>
    <property type="match status" value="1"/>
</dbReference>
<sequence>MDQLESSIQLTVVQQPREALVTQLGKEKMRKPIDPPPVVQMVLPTDKDPQQIYTHSPYLYCLATLVEEHSLNPVTDSKGVTVLLGTIVSSINRLKDNRDNESAFFVFADMSVRKQGRFRLLFSVFETKPHEGTTIFVKNVVSNTFKVVASKDYSGLEESTAMSRTFADQGVKLRLRKETRGSTSRKRERDDGDDEKPRRARQETKRARSDERRDDNIYASNTWTSPQQPATQQYHNTLDSIQCTVPQTVTAYENPNNYPLVARQTNTDIGDCQQAILQRQMWRYY</sequence>
<dbReference type="PROSITE" id="PS51821">
    <property type="entry name" value="VELVET"/>
    <property type="match status" value="1"/>
</dbReference>
<organism evidence="8 9">
    <name type="scientific">Pseudovirgaria hyperparasitica</name>
    <dbReference type="NCBI Taxonomy" id="470096"/>
    <lineage>
        <taxon>Eukaryota</taxon>
        <taxon>Fungi</taxon>
        <taxon>Dikarya</taxon>
        <taxon>Ascomycota</taxon>
        <taxon>Pezizomycotina</taxon>
        <taxon>Dothideomycetes</taxon>
        <taxon>Dothideomycetes incertae sedis</taxon>
        <taxon>Acrospermales</taxon>
        <taxon>Acrospermaceae</taxon>
        <taxon>Pseudovirgaria</taxon>
    </lineage>
</organism>
<evidence type="ECO:0000256" key="5">
    <source>
        <dbReference type="ARBA" id="ARBA00023242"/>
    </source>
</evidence>
<dbReference type="GO" id="GO:0030435">
    <property type="term" value="P:sporulation resulting in formation of a cellular spore"/>
    <property type="evidence" value="ECO:0007669"/>
    <property type="project" value="UniProtKB-KW"/>
</dbReference>
<evidence type="ECO:0000313" key="8">
    <source>
        <dbReference type="EMBL" id="KAF2754822.1"/>
    </source>
</evidence>
<evidence type="ECO:0000259" key="7">
    <source>
        <dbReference type="PROSITE" id="PS51821"/>
    </source>
</evidence>
<feature type="compositionally biased region" description="Polar residues" evidence="6">
    <location>
        <begin position="218"/>
        <end position="230"/>
    </location>
</feature>
<dbReference type="InterPro" id="IPR021740">
    <property type="entry name" value="Velvet"/>
</dbReference>
<reference evidence="8" key="1">
    <citation type="journal article" date="2020" name="Stud. Mycol.">
        <title>101 Dothideomycetes genomes: a test case for predicting lifestyles and emergence of pathogens.</title>
        <authorList>
            <person name="Haridas S."/>
            <person name="Albert R."/>
            <person name="Binder M."/>
            <person name="Bloem J."/>
            <person name="Labutti K."/>
            <person name="Salamov A."/>
            <person name="Andreopoulos B."/>
            <person name="Baker S."/>
            <person name="Barry K."/>
            <person name="Bills G."/>
            <person name="Bluhm B."/>
            <person name="Cannon C."/>
            <person name="Castanera R."/>
            <person name="Culley D."/>
            <person name="Daum C."/>
            <person name="Ezra D."/>
            <person name="Gonzalez J."/>
            <person name="Henrissat B."/>
            <person name="Kuo A."/>
            <person name="Liang C."/>
            <person name="Lipzen A."/>
            <person name="Lutzoni F."/>
            <person name="Magnuson J."/>
            <person name="Mondo S."/>
            <person name="Nolan M."/>
            <person name="Ohm R."/>
            <person name="Pangilinan J."/>
            <person name="Park H.-J."/>
            <person name="Ramirez L."/>
            <person name="Alfaro M."/>
            <person name="Sun H."/>
            <person name="Tritt A."/>
            <person name="Yoshinaga Y."/>
            <person name="Zwiers L.-H."/>
            <person name="Turgeon B."/>
            <person name="Goodwin S."/>
            <person name="Spatafora J."/>
            <person name="Crous P."/>
            <person name="Grigoriev I."/>
        </authorList>
    </citation>
    <scope>NUCLEOTIDE SEQUENCE</scope>
    <source>
        <strain evidence="8">CBS 121739</strain>
    </source>
</reference>
<dbReference type="Gene3D" id="2.60.40.3960">
    <property type="entry name" value="Velvet domain"/>
    <property type="match status" value="1"/>
</dbReference>
<dbReference type="RefSeq" id="XP_033597273.1">
    <property type="nucleotide sequence ID" value="XM_033744629.1"/>
</dbReference>
<dbReference type="GO" id="GO:0005634">
    <property type="term" value="C:nucleus"/>
    <property type="evidence" value="ECO:0007669"/>
    <property type="project" value="UniProtKB-SubCell"/>
</dbReference>
<keyword evidence="3" id="KW-0805">Transcription regulation</keyword>
<dbReference type="PANTHER" id="PTHR33572">
    <property type="entry name" value="SPORE DEVELOPMENT REGULATOR VOSA"/>
    <property type="match status" value="1"/>
</dbReference>
<keyword evidence="5" id="KW-0539">Nucleus</keyword>
<evidence type="ECO:0000256" key="2">
    <source>
        <dbReference type="ARBA" id="ARBA00022969"/>
    </source>
</evidence>
<keyword evidence="9" id="KW-1185">Reference proteome</keyword>
<comment type="subcellular location">
    <subcellularLocation>
        <location evidence="1">Nucleus</location>
    </subcellularLocation>
</comment>
<feature type="region of interest" description="Disordered" evidence="6">
    <location>
        <begin position="172"/>
        <end position="230"/>
    </location>
</feature>
<evidence type="ECO:0000256" key="3">
    <source>
        <dbReference type="ARBA" id="ARBA00023015"/>
    </source>
</evidence>
<evidence type="ECO:0000256" key="6">
    <source>
        <dbReference type="SAM" id="MobiDB-lite"/>
    </source>
</evidence>
<keyword evidence="2" id="KW-0749">Sporulation</keyword>
<feature type="domain" description="Velvet" evidence="7">
    <location>
        <begin position="3"/>
        <end position="176"/>
    </location>
</feature>
<dbReference type="InterPro" id="IPR037525">
    <property type="entry name" value="Velvet_dom"/>
</dbReference>
<dbReference type="InterPro" id="IPR038491">
    <property type="entry name" value="Velvet_dom_sf"/>
</dbReference>
<dbReference type="AlphaFoldDB" id="A0A6A6VW56"/>
<proteinExistence type="predicted"/>
<dbReference type="Pfam" id="PF11754">
    <property type="entry name" value="Velvet"/>
    <property type="match status" value="2"/>
</dbReference>
<keyword evidence="4" id="KW-0804">Transcription</keyword>
<dbReference type="EMBL" id="ML996579">
    <property type="protein sequence ID" value="KAF2754822.1"/>
    <property type="molecule type" value="Genomic_DNA"/>
</dbReference>
<evidence type="ECO:0000313" key="9">
    <source>
        <dbReference type="Proteomes" id="UP000799437"/>
    </source>
</evidence>
<protein>
    <recommendedName>
        <fullName evidence="7">Velvet domain-containing protein</fullName>
    </recommendedName>
</protein>